<dbReference type="FunFam" id="2.60.40.1120:FF:000003">
    <property type="entry name" value="Outer membrane protein Omp121"/>
    <property type="match status" value="1"/>
</dbReference>
<comment type="subcellular location">
    <subcellularLocation>
        <location evidence="1 7">Cell outer membrane</location>
        <topology evidence="1 7">Multi-pass membrane protein</topology>
    </subcellularLocation>
</comment>
<reference evidence="9 10" key="1">
    <citation type="submission" date="2019-03" db="EMBL/GenBank/DDBJ databases">
        <title>San Antonio Military Medical Center submission to MRSN (WRAIR), pending publication.</title>
        <authorList>
            <person name="Blyth D.M."/>
            <person name="Mccarthy S.L."/>
            <person name="Schall S.E."/>
            <person name="Stam J.A."/>
            <person name="Ong A.C."/>
            <person name="Mcgann P.T."/>
        </authorList>
    </citation>
    <scope>NUCLEOTIDE SEQUENCE [LARGE SCALE GENOMIC DNA]</scope>
    <source>
        <strain evidence="9 10">MRSN571793</strain>
    </source>
</reference>
<comment type="similarity">
    <text evidence="7">Belongs to the TonB-dependent receptor family.</text>
</comment>
<keyword evidence="9" id="KW-0675">Receptor</keyword>
<dbReference type="OrthoDB" id="1109428at2"/>
<keyword evidence="5 7" id="KW-0472">Membrane</keyword>
<dbReference type="PROSITE" id="PS52016">
    <property type="entry name" value="TONB_DEPENDENT_REC_3"/>
    <property type="match status" value="1"/>
</dbReference>
<dbReference type="Gene3D" id="2.170.130.10">
    <property type="entry name" value="TonB-dependent receptor, plug domain"/>
    <property type="match status" value="1"/>
</dbReference>
<dbReference type="Pfam" id="PF07715">
    <property type="entry name" value="Plug"/>
    <property type="match status" value="1"/>
</dbReference>
<evidence type="ECO:0000256" key="4">
    <source>
        <dbReference type="ARBA" id="ARBA00022692"/>
    </source>
</evidence>
<feature type="domain" description="TonB-dependent receptor plug" evidence="8">
    <location>
        <begin position="147"/>
        <end position="249"/>
    </location>
</feature>
<dbReference type="InterPro" id="IPR037066">
    <property type="entry name" value="Plug_dom_sf"/>
</dbReference>
<dbReference type="Proteomes" id="UP000297861">
    <property type="component" value="Unassembled WGS sequence"/>
</dbReference>
<dbReference type="NCBIfam" id="TIGR04056">
    <property type="entry name" value="OMP_RagA_SusC"/>
    <property type="match status" value="1"/>
</dbReference>
<comment type="caution">
    <text evidence="9">The sequence shown here is derived from an EMBL/GenBank/DDBJ whole genome shotgun (WGS) entry which is preliminary data.</text>
</comment>
<evidence type="ECO:0000256" key="7">
    <source>
        <dbReference type="PROSITE-ProRule" id="PRU01360"/>
    </source>
</evidence>
<gene>
    <name evidence="9" type="ORF">E2605_12145</name>
</gene>
<dbReference type="Pfam" id="PF13715">
    <property type="entry name" value="CarbopepD_reg_2"/>
    <property type="match status" value="1"/>
</dbReference>
<accession>A0A4Y8L013</accession>
<sequence length="1082" mass="118245">MKNNEFKQSSVKTKASPILGYLVLFLLLIIPLTGYSSKGSVGVETKETQQGEPTVRGTVKDAAGEPLIGVSVTVKGSTNGTLTDIDGNYSLKTSNSNAVLVFSYIGFKTQELAAGGRSELSITMQEDQSVLDEVVVVGYGVQKKKLITGATVQVAGDNLTKLSTPSAFSALQSQTPGVNITASSGQPGESFKVYIRGVGTTGNSAPLYVIDGVAGGNIDNLNPADIESIDVLKDAASAAIYGARAANGVILVTTKQGKSGKVQVSYDGYYGVQNVYKMASVLNAQQYMQIMDEVNFNEGLDSYDWKKYLGDKYDSVQNGTWKGTNWLEEMRNKNAPMQNHAINLTGGSDLSKFSMGVSYTSQEGVFGKPVQSQYERTSARLNSEHILLKGAGRDIIKVGENLTYSYTIRNGIGIGTQYWNDISSALRTAPIMPLYDSNGNYFDRAAKDALGLTAYDASMANPIADMVYERGNNTTKNHNLNMTAYLQIEPIKNLVFRSQFGYKMSSNSYRSYTPTYDLSATVANQTSRVSQNGGSGWSYTLDNTLNYKFALNAHHFDVLGGQSLEKSGMGETYGGVGGNLIFDGYKYAYLDNAQGLISGVTSVTGAPWDEGRLVSFFGRLNYDWNETYMATLIIRADGSSNFARGNRWGYFPSVSAGWVTTNEKFMESSRSWLDFLKLRASWGQNGNCNIPNFYYLATVSFDDTAAYSFGNNKDSQTTGGYANVLPNPDVSWETSEQLDLGIDARFLNSRLALTFDWYKKTTKDWLVQPQILGALGMGTSGAPWINGGAVENKGLEIGLTWNDKIGSDFTYGINTNATFNKNKVTEIKNSEGIIHGAASVLAQGTPEMYRAEVGKPIGYFYGYKTAGIFQNQAEIDAWKAAGNGILQGNVQPGDVKFADLNHDGVIDDKDKTNIGNPHPDFTLGFSFNMGYKGFDLSVTTYGAFGHQIAKSYRKFSDGRHENYTTDVFERWHGEGTSNKYPRLTSGSNANYMNISDLYIENADYLKIQNITLGYDFKKLFPRMPLGQARLYFTAQNLFTITGYSGMDPEVGYGGGTDSWASGIDVGYYPTPRTYLFGVNLKF</sequence>
<dbReference type="SUPFAM" id="SSF56935">
    <property type="entry name" value="Porins"/>
    <property type="match status" value="1"/>
</dbReference>
<dbReference type="InterPro" id="IPR023997">
    <property type="entry name" value="TonB-dep_OMP_SusC/RagA_CS"/>
</dbReference>
<evidence type="ECO:0000256" key="1">
    <source>
        <dbReference type="ARBA" id="ARBA00004571"/>
    </source>
</evidence>
<dbReference type="Gene3D" id="2.40.170.20">
    <property type="entry name" value="TonB-dependent receptor, beta-barrel domain"/>
    <property type="match status" value="1"/>
</dbReference>
<protein>
    <submittedName>
        <fullName evidence="9">TonB-dependent receptor</fullName>
    </submittedName>
</protein>
<dbReference type="EMBL" id="SOML01000007">
    <property type="protein sequence ID" value="TFD95587.1"/>
    <property type="molecule type" value="Genomic_DNA"/>
</dbReference>
<evidence type="ECO:0000256" key="3">
    <source>
        <dbReference type="ARBA" id="ARBA00022452"/>
    </source>
</evidence>
<evidence type="ECO:0000256" key="6">
    <source>
        <dbReference type="ARBA" id="ARBA00023237"/>
    </source>
</evidence>
<proteinExistence type="inferred from homology"/>
<dbReference type="InterPro" id="IPR023996">
    <property type="entry name" value="TonB-dep_OMP_SusC/RagA"/>
</dbReference>
<dbReference type="NCBIfam" id="TIGR04057">
    <property type="entry name" value="SusC_RagA_signa"/>
    <property type="match status" value="1"/>
</dbReference>
<dbReference type="GO" id="GO:0009279">
    <property type="term" value="C:cell outer membrane"/>
    <property type="evidence" value="ECO:0007669"/>
    <property type="project" value="UniProtKB-SubCell"/>
</dbReference>
<evidence type="ECO:0000313" key="10">
    <source>
        <dbReference type="Proteomes" id="UP000297861"/>
    </source>
</evidence>
<dbReference type="AlphaFoldDB" id="A0A4Y8L013"/>
<keyword evidence="3 7" id="KW-1134">Transmembrane beta strand</keyword>
<evidence type="ECO:0000313" key="9">
    <source>
        <dbReference type="EMBL" id="TFD95587.1"/>
    </source>
</evidence>
<dbReference type="InterPro" id="IPR012910">
    <property type="entry name" value="Plug_dom"/>
</dbReference>
<organism evidence="9 10">
    <name type="scientific">Dysgonomonas capnocytophagoides</name>
    <dbReference type="NCBI Taxonomy" id="45254"/>
    <lineage>
        <taxon>Bacteria</taxon>
        <taxon>Pseudomonadati</taxon>
        <taxon>Bacteroidota</taxon>
        <taxon>Bacteroidia</taxon>
        <taxon>Bacteroidales</taxon>
        <taxon>Dysgonomonadaceae</taxon>
        <taxon>Dysgonomonas</taxon>
    </lineage>
</organism>
<keyword evidence="2 7" id="KW-0813">Transport</keyword>
<dbReference type="RefSeq" id="WP_134436621.1">
    <property type="nucleotide sequence ID" value="NZ_SOML01000007.1"/>
</dbReference>
<name>A0A4Y8L013_9BACT</name>
<dbReference type="STRING" id="1121485.GCA_000426485_03278"/>
<evidence type="ECO:0000256" key="5">
    <source>
        <dbReference type="ARBA" id="ARBA00023136"/>
    </source>
</evidence>
<keyword evidence="6 7" id="KW-0998">Cell outer membrane</keyword>
<keyword evidence="4 7" id="KW-0812">Transmembrane</keyword>
<dbReference type="SUPFAM" id="SSF49464">
    <property type="entry name" value="Carboxypeptidase regulatory domain-like"/>
    <property type="match status" value="1"/>
</dbReference>
<evidence type="ECO:0000256" key="2">
    <source>
        <dbReference type="ARBA" id="ARBA00022448"/>
    </source>
</evidence>
<dbReference type="InterPro" id="IPR039426">
    <property type="entry name" value="TonB-dep_rcpt-like"/>
</dbReference>
<evidence type="ECO:0000259" key="8">
    <source>
        <dbReference type="Pfam" id="PF07715"/>
    </source>
</evidence>
<keyword evidence="10" id="KW-1185">Reference proteome</keyword>
<dbReference type="InterPro" id="IPR036942">
    <property type="entry name" value="Beta-barrel_TonB_sf"/>
</dbReference>
<dbReference type="Gene3D" id="2.60.40.1120">
    <property type="entry name" value="Carboxypeptidase-like, regulatory domain"/>
    <property type="match status" value="1"/>
</dbReference>
<dbReference type="InterPro" id="IPR008969">
    <property type="entry name" value="CarboxyPept-like_regulatory"/>
</dbReference>